<feature type="binding site" evidence="9">
    <location>
        <position position="55"/>
    </location>
    <ligand>
        <name>S-adenosyl-L-methionine</name>
        <dbReference type="ChEBI" id="CHEBI:59789"/>
    </ligand>
</feature>
<keyword evidence="13" id="KW-1185">Reference proteome</keyword>
<comment type="similarity">
    <text evidence="9">Belongs to the class I-like SAM-binding methyltransferase superfamily. RNA methyltransferase RlmE family. TRM7 subfamily.</text>
</comment>
<feature type="region of interest" description="Disordered" evidence="10">
    <location>
        <begin position="414"/>
        <end position="444"/>
    </location>
</feature>
<dbReference type="GO" id="GO:0106340">
    <property type="term" value="F:tRNA (guanosine(34)-2'-O)-methyltransferase activity"/>
    <property type="evidence" value="ECO:0007669"/>
    <property type="project" value="UniProtKB-ARBA"/>
</dbReference>
<comment type="subcellular location">
    <subcellularLocation>
        <location evidence="2 9">Cytoplasm</location>
    </subcellularLocation>
    <subcellularLocation>
        <location evidence="1">Nucleus</location>
    </subcellularLocation>
</comment>
<evidence type="ECO:0000256" key="7">
    <source>
        <dbReference type="ARBA" id="ARBA00022694"/>
    </source>
</evidence>
<evidence type="ECO:0000256" key="5">
    <source>
        <dbReference type="ARBA" id="ARBA00022679"/>
    </source>
</evidence>
<keyword evidence="7 9" id="KW-0819">tRNA processing</keyword>
<feature type="region of interest" description="Disordered" evidence="10">
    <location>
        <begin position="286"/>
        <end position="373"/>
    </location>
</feature>
<dbReference type="RefSeq" id="XP_030842954.1">
    <property type="nucleotide sequence ID" value="XM_030987094.1"/>
</dbReference>
<dbReference type="GeneID" id="593523"/>
<reference evidence="12" key="2">
    <citation type="submission" date="2021-01" db="UniProtKB">
        <authorList>
            <consortium name="EnsemblMetazoa"/>
        </authorList>
    </citation>
    <scope>IDENTIFICATION</scope>
</reference>
<evidence type="ECO:0000256" key="1">
    <source>
        <dbReference type="ARBA" id="ARBA00004123"/>
    </source>
</evidence>
<feature type="binding site" evidence="9">
    <location>
        <position position="95"/>
    </location>
    <ligand>
        <name>S-adenosyl-L-methionine</name>
        <dbReference type="ChEBI" id="CHEBI:59789"/>
    </ligand>
</feature>
<dbReference type="GO" id="GO:0008175">
    <property type="term" value="F:tRNA methyltransferase activity"/>
    <property type="evidence" value="ECO:0000318"/>
    <property type="project" value="GO_Central"/>
</dbReference>
<dbReference type="HAMAP" id="MF_03162">
    <property type="entry name" value="RNA_methyltr_E_TRM7"/>
    <property type="match status" value="1"/>
</dbReference>
<feature type="binding site" evidence="9">
    <location>
        <position position="79"/>
    </location>
    <ligand>
        <name>S-adenosyl-L-methionine</name>
        <dbReference type="ChEBI" id="CHEBI:59789"/>
    </ligand>
</feature>
<dbReference type="EC" id="2.1.1.205" evidence="9"/>
<dbReference type="AlphaFoldDB" id="A0A7M7P2L1"/>
<dbReference type="OMA" id="TEQQGMD"/>
<dbReference type="Proteomes" id="UP000007110">
    <property type="component" value="Unassembled WGS sequence"/>
</dbReference>
<dbReference type="EnsemblMetazoa" id="XM_030987094">
    <property type="protein sequence ID" value="XP_030842954"/>
    <property type="gene ID" value="LOC593523"/>
</dbReference>
<feature type="compositionally biased region" description="Polar residues" evidence="10">
    <location>
        <begin position="632"/>
        <end position="647"/>
    </location>
</feature>
<name>A0A7M7P2L1_STRPU</name>
<feature type="compositionally biased region" description="Low complexity" evidence="10">
    <location>
        <begin position="666"/>
        <end position="675"/>
    </location>
</feature>
<dbReference type="Gene3D" id="3.40.50.150">
    <property type="entry name" value="Vaccinia Virus protein VP39"/>
    <property type="match status" value="1"/>
</dbReference>
<feature type="region of interest" description="Disordered" evidence="10">
    <location>
        <begin position="498"/>
        <end position="522"/>
    </location>
</feature>
<feature type="active site" description="Proton acceptor" evidence="9">
    <location>
        <position position="160"/>
    </location>
</feature>
<feature type="compositionally biased region" description="Basic and acidic residues" evidence="10">
    <location>
        <begin position="680"/>
        <end position="697"/>
    </location>
</feature>
<dbReference type="GO" id="GO:0030488">
    <property type="term" value="P:tRNA methylation"/>
    <property type="evidence" value="ECO:0000318"/>
    <property type="project" value="GO_Central"/>
</dbReference>
<evidence type="ECO:0000256" key="3">
    <source>
        <dbReference type="ARBA" id="ARBA00022490"/>
    </source>
</evidence>
<sequence length="697" mass="73845">MGRSSKDKRDIYYRLAKEEGWRARSAFKLLQINEEYDIFQGVTKVVDLCAAPGSWSQVLSRKLRKEDGSYEGTKIVAVDLQAMAPLPGVIQLQGDITKESTANEIVSHFEGEKADLVVCDGAPDVTGLHDIDEYIQAQLLLAALNITTHVLKPQGTFVAKIFRGKDVTLLYSQLKIFFPQVTIAKPRSSRNSSIEAFVVCQRYAPPVGYVPNMSNPLLDQKYDTDFNNLEGPNRVIVPFLACGDLSAYDSDRNYPLEIKPGEGYTYHPPTQQPINPPYKTACDMKKKDQLAKPVTSMARSREQVQGDQAMGQEGRREDRRSSGGEKRLNRVEGAEATDQQGMDLLGACSSSRGLGGSVQGGDTAHGGRAPDVLDIRRGLPTRNVESGEEEGQHRVLEVRGMFPPDLIGGAAQDGGVEDAAVGDSDVSRRNAPAGVEAPGGAGGAAGLRAEGSMPGLIEGAIGGYEVGAVGGSLDGAVGGAAAAGGEMGRIPSSIEGAIGGAEQEPSNRTLPESYGRAASIPPVPSPNQILDGSLLGAVGGLDISAPIDVVQLGVPTGRGAAYPLDVIGDINSQSRIASSNSVRPRVPRQPNNDQGPSRRPLNDQEPSRMPQGIGLDIVDFASGQVTPPGGVPSSNRNSGNVPSNGSFDQERRTRQAGCQRGPPPDVTGVDPGIVGQINDLHVDDNNRPARNDAEDWV</sequence>
<feature type="region of interest" description="Disordered" evidence="10">
    <location>
        <begin position="575"/>
        <end position="697"/>
    </location>
</feature>
<evidence type="ECO:0000313" key="13">
    <source>
        <dbReference type="Proteomes" id="UP000007110"/>
    </source>
</evidence>
<dbReference type="GO" id="GO:0002181">
    <property type="term" value="P:cytoplasmic translation"/>
    <property type="evidence" value="ECO:0000318"/>
    <property type="project" value="GO_Central"/>
</dbReference>
<dbReference type="PANTHER" id="PTHR10920:SF12">
    <property type="entry name" value="TRNA (CYTIDINE(32)_GUANOSINE(34)-2'-O)-METHYLTRANSFERASE-RELATED"/>
    <property type="match status" value="1"/>
</dbReference>
<dbReference type="InterPro" id="IPR050082">
    <property type="entry name" value="RNA_methyltr_RlmE"/>
</dbReference>
<keyword evidence="3 9" id="KW-0963">Cytoplasm</keyword>
<dbReference type="KEGG" id="spu:593523"/>
<feature type="compositionally biased region" description="Basic and acidic residues" evidence="10">
    <location>
        <begin position="313"/>
        <end position="333"/>
    </location>
</feature>
<dbReference type="GO" id="GO:0005737">
    <property type="term" value="C:cytoplasm"/>
    <property type="evidence" value="ECO:0000318"/>
    <property type="project" value="GO_Central"/>
</dbReference>
<reference evidence="13" key="1">
    <citation type="submission" date="2015-02" db="EMBL/GenBank/DDBJ databases">
        <title>Genome sequencing for Strongylocentrotus purpuratus.</title>
        <authorList>
            <person name="Murali S."/>
            <person name="Liu Y."/>
            <person name="Vee V."/>
            <person name="English A."/>
            <person name="Wang M."/>
            <person name="Skinner E."/>
            <person name="Han Y."/>
            <person name="Muzny D.M."/>
            <person name="Worley K.C."/>
            <person name="Gibbs R.A."/>
        </authorList>
    </citation>
    <scope>NUCLEOTIDE SEQUENCE</scope>
</reference>
<dbReference type="Pfam" id="PF01728">
    <property type="entry name" value="FtsJ"/>
    <property type="match status" value="1"/>
</dbReference>
<dbReference type="PANTHER" id="PTHR10920">
    <property type="entry name" value="RIBOSOMAL RNA METHYLTRANSFERASE"/>
    <property type="match status" value="1"/>
</dbReference>
<feature type="binding site" evidence="9">
    <location>
        <position position="120"/>
    </location>
    <ligand>
        <name>S-adenosyl-L-methionine</name>
        <dbReference type="ChEBI" id="CHEBI:59789"/>
    </ligand>
</feature>
<feature type="domain" description="Ribosomal RNA methyltransferase FtsJ" evidence="11">
    <location>
        <begin position="21"/>
        <end position="203"/>
    </location>
</feature>
<dbReference type="SUPFAM" id="SSF53335">
    <property type="entry name" value="S-adenosyl-L-methionine-dependent methyltransferases"/>
    <property type="match status" value="1"/>
</dbReference>
<dbReference type="HAMAP" id="MF_01547">
    <property type="entry name" value="RNA_methyltr_E"/>
    <property type="match status" value="1"/>
</dbReference>
<dbReference type="InterPro" id="IPR029063">
    <property type="entry name" value="SAM-dependent_MTases_sf"/>
</dbReference>
<feature type="binding site" evidence="9">
    <location>
        <position position="53"/>
    </location>
    <ligand>
        <name>S-adenosyl-L-methionine</name>
        <dbReference type="ChEBI" id="CHEBI:59789"/>
    </ligand>
</feature>
<evidence type="ECO:0000256" key="4">
    <source>
        <dbReference type="ARBA" id="ARBA00022603"/>
    </source>
</evidence>
<evidence type="ECO:0000256" key="8">
    <source>
        <dbReference type="ARBA" id="ARBA00048902"/>
    </source>
</evidence>
<keyword evidence="6 9" id="KW-0949">S-adenosyl-L-methionine</keyword>
<evidence type="ECO:0000259" key="11">
    <source>
        <dbReference type="Pfam" id="PF01728"/>
    </source>
</evidence>
<evidence type="ECO:0000256" key="9">
    <source>
        <dbReference type="HAMAP-Rule" id="MF_03162"/>
    </source>
</evidence>
<dbReference type="InterPro" id="IPR015507">
    <property type="entry name" value="rRNA-MeTfrase_E"/>
</dbReference>
<evidence type="ECO:0000256" key="2">
    <source>
        <dbReference type="ARBA" id="ARBA00004496"/>
    </source>
</evidence>
<evidence type="ECO:0000256" key="10">
    <source>
        <dbReference type="SAM" id="MobiDB-lite"/>
    </source>
</evidence>
<protein>
    <recommendedName>
        <fullName evidence="9">Putative tRNA (cytidine(32)/guanosine(34)-2'-O)-methyltransferase</fullName>
        <ecNumber evidence="9">2.1.1.205</ecNumber>
    </recommendedName>
    <alternativeName>
        <fullName evidence="9">2'-O-ribose RNA methyltransferase TRM7 homolog</fullName>
    </alternativeName>
</protein>
<dbReference type="OrthoDB" id="289250at2759"/>
<keyword evidence="4 9" id="KW-0489">Methyltransferase</keyword>
<dbReference type="FunFam" id="3.40.50.150:FF:000040">
    <property type="entry name" value="Putative ribosomal RNA methyltransferase 1"/>
    <property type="match status" value="1"/>
</dbReference>
<accession>A0A7M7P2L1</accession>
<dbReference type="GO" id="GO:0005634">
    <property type="term" value="C:nucleus"/>
    <property type="evidence" value="ECO:0007669"/>
    <property type="project" value="UniProtKB-SubCell"/>
</dbReference>
<comment type="function">
    <text evidence="9">Methylates the 2'-O-ribose of nucleotides at positions 32 and 34 of the tRNA anticodon loop of substrate tRNAs.</text>
</comment>
<dbReference type="InterPro" id="IPR028590">
    <property type="entry name" value="RNA_methyltr_E_TRM7"/>
</dbReference>
<dbReference type="InterPro" id="IPR002877">
    <property type="entry name" value="RNA_MeTrfase_FtsJ_dom"/>
</dbReference>
<dbReference type="InParanoid" id="A0A7M7P2L1"/>
<comment type="catalytic activity">
    <reaction evidence="8 9">
        <text>cytidine(32)/guanosine(34) in tRNA + 2 S-adenosyl-L-methionine = 2'-O-methylcytidine(32)/2'-O-methylguanosine(34) in tRNA + 2 S-adenosyl-L-homocysteine + 2 H(+)</text>
        <dbReference type="Rhea" id="RHEA:42396"/>
        <dbReference type="Rhea" id="RHEA-COMP:10246"/>
        <dbReference type="Rhea" id="RHEA-COMP:10247"/>
        <dbReference type="ChEBI" id="CHEBI:15378"/>
        <dbReference type="ChEBI" id="CHEBI:57856"/>
        <dbReference type="ChEBI" id="CHEBI:59789"/>
        <dbReference type="ChEBI" id="CHEBI:74269"/>
        <dbReference type="ChEBI" id="CHEBI:74445"/>
        <dbReference type="ChEBI" id="CHEBI:74495"/>
        <dbReference type="ChEBI" id="CHEBI:82748"/>
        <dbReference type="EC" id="2.1.1.205"/>
    </reaction>
</comment>
<proteinExistence type="inferred from homology"/>
<evidence type="ECO:0000256" key="6">
    <source>
        <dbReference type="ARBA" id="ARBA00022691"/>
    </source>
</evidence>
<organism evidence="12 13">
    <name type="scientific">Strongylocentrotus purpuratus</name>
    <name type="common">Purple sea urchin</name>
    <dbReference type="NCBI Taxonomy" id="7668"/>
    <lineage>
        <taxon>Eukaryota</taxon>
        <taxon>Metazoa</taxon>
        <taxon>Echinodermata</taxon>
        <taxon>Eleutherozoa</taxon>
        <taxon>Echinozoa</taxon>
        <taxon>Echinoidea</taxon>
        <taxon>Euechinoidea</taxon>
        <taxon>Echinacea</taxon>
        <taxon>Camarodonta</taxon>
        <taxon>Echinidea</taxon>
        <taxon>Strongylocentrotidae</taxon>
        <taxon>Strongylocentrotus</taxon>
    </lineage>
</organism>
<keyword evidence="5 9" id="KW-0808">Transferase</keyword>
<dbReference type="GO" id="GO:0002128">
    <property type="term" value="P:tRNA nucleoside ribose methylation"/>
    <property type="evidence" value="ECO:0007669"/>
    <property type="project" value="UniProtKB-UniRule"/>
</dbReference>
<evidence type="ECO:0000313" key="12">
    <source>
        <dbReference type="EnsemblMetazoa" id="XP_030842954"/>
    </source>
</evidence>